<dbReference type="Pfam" id="PF20237">
    <property type="entry name" value="DUF6594"/>
    <property type="match status" value="1"/>
</dbReference>
<accession>A0ABR1SX79</accession>
<evidence type="ECO:0000256" key="1">
    <source>
        <dbReference type="SAM" id="Phobius"/>
    </source>
</evidence>
<dbReference type="EMBL" id="JAQQWK010000006">
    <property type="protein sequence ID" value="KAK8038927.1"/>
    <property type="molecule type" value="Genomic_DNA"/>
</dbReference>
<dbReference type="PANTHER" id="PTHR34502">
    <property type="entry name" value="DUF6594 DOMAIN-CONTAINING PROTEIN-RELATED"/>
    <property type="match status" value="1"/>
</dbReference>
<organism evidence="3 4">
    <name type="scientific">Apiospora rasikravindrae</name>
    <dbReference type="NCBI Taxonomy" id="990691"/>
    <lineage>
        <taxon>Eukaryota</taxon>
        <taxon>Fungi</taxon>
        <taxon>Dikarya</taxon>
        <taxon>Ascomycota</taxon>
        <taxon>Pezizomycotina</taxon>
        <taxon>Sordariomycetes</taxon>
        <taxon>Xylariomycetidae</taxon>
        <taxon>Amphisphaeriales</taxon>
        <taxon>Apiosporaceae</taxon>
        <taxon>Apiospora</taxon>
    </lineage>
</organism>
<keyword evidence="4" id="KW-1185">Reference proteome</keyword>
<protein>
    <recommendedName>
        <fullName evidence="2">DUF6594 domain-containing protein</fullName>
    </recommendedName>
</protein>
<keyword evidence="1" id="KW-0472">Membrane</keyword>
<reference evidence="3 4" key="1">
    <citation type="submission" date="2023-01" db="EMBL/GenBank/DDBJ databases">
        <title>Analysis of 21 Apiospora genomes using comparative genomics revels a genus with tremendous synthesis potential of carbohydrate active enzymes and secondary metabolites.</title>
        <authorList>
            <person name="Sorensen T."/>
        </authorList>
    </citation>
    <scope>NUCLEOTIDE SEQUENCE [LARGE SCALE GENOMIC DNA]</scope>
    <source>
        <strain evidence="3 4">CBS 33761</strain>
    </source>
</reference>
<comment type="caution">
    <text evidence="3">The sequence shown here is derived from an EMBL/GenBank/DDBJ whole genome shotgun (WGS) entry which is preliminary data.</text>
</comment>
<keyword evidence="1" id="KW-1133">Transmembrane helix</keyword>
<evidence type="ECO:0000259" key="2">
    <source>
        <dbReference type="Pfam" id="PF20237"/>
    </source>
</evidence>
<feature type="transmembrane region" description="Helical" evidence="1">
    <location>
        <begin position="64"/>
        <end position="82"/>
    </location>
</feature>
<evidence type="ECO:0000313" key="4">
    <source>
        <dbReference type="Proteomes" id="UP001444661"/>
    </source>
</evidence>
<feature type="transmembrane region" description="Helical" evidence="1">
    <location>
        <begin position="34"/>
        <end position="58"/>
    </location>
</feature>
<keyword evidence="1" id="KW-0812">Transmembrane</keyword>
<dbReference type="Proteomes" id="UP001444661">
    <property type="component" value="Unassembled WGS sequence"/>
</dbReference>
<gene>
    <name evidence="3" type="ORF">PG993_007338</name>
</gene>
<feature type="transmembrane region" description="Helical" evidence="1">
    <location>
        <begin position="89"/>
        <end position="106"/>
    </location>
</feature>
<dbReference type="InterPro" id="IPR046529">
    <property type="entry name" value="DUF6594"/>
</dbReference>
<dbReference type="PANTHER" id="PTHR34502:SF5">
    <property type="entry name" value="DUF6594 DOMAIN-CONTAINING PROTEIN"/>
    <property type="match status" value="1"/>
</dbReference>
<feature type="domain" description="DUF6594" evidence="2">
    <location>
        <begin position="17"/>
        <end position="101"/>
    </location>
</feature>
<proteinExistence type="predicted"/>
<evidence type="ECO:0000313" key="3">
    <source>
        <dbReference type="EMBL" id="KAK8038927.1"/>
    </source>
</evidence>
<sequence>MLQSKRLNLISSLPSEQTIDDHARAYSPRTVSRVGSAAVAALSSTLPTLAILVLYFVGDMVKRLGLVILFTTLFAIALAVFTDAKKVEIFSATAAFAAVEVVYIGSTSSGGGGS</sequence>
<name>A0ABR1SX79_9PEZI</name>